<feature type="transmembrane region" description="Helical" evidence="2">
    <location>
        <begin position="144"/>
        <end position="164"/>
    </location>
</feature>
<evidence type="ECO:0000313" key="5">
    <source>
        <dbReference type="Proteomes" id="UP000002815"/>
    </source>
</evidence>
<accession>E8K047</accession>
<feature type="transmembrane region" description="Helical" evidence="2">
    <location>
        <begin position="38"/>
        <end position="62"/>
    </location>
</feature>
<dbReference type="PATRIC" id="fig|889204.5.peg.1616"/>
<evidence type="ECO:0000313" key="4">
    <source>
        <dbReference type="EMBL" id="EFX36853.1"/>
    </source>
</evidence>
<dbReference type="InterPro" id="IPR003675">
    <property type="entry name" value="Rce1/LyrA-like_dom"/>
</dbReference>
<reference evidence="4 5" key="1">
    <citation type="submission" date="2010-12" db="EMBL/GenBank/DDBJ databases">
        <authorList>
            <person name="Muzny D."/>
            <person name="Qin X."/>
            <person name="Deng J."/>
            <person name="Jiang H."/>
            <person name="Liu Y."/>
            <person name="Qu J."/>
            <person name="Song X.-Z."/>
            <person name="Zhang L."/>
            <person name="Thornton R."/>
            <person name="Coyle M."/>
            <person name="Francisco L."/>
            <person name="Jackson L."/>
            <person name="Javaid M."/>
            <person name="Korchina V."/>
            <person name="Kovar C."/>
            <person name="Mata R."/>
            <person name="Mathew T."/>
            <person name="Ngo R."/>
            <person name="Nguyen L."/>
            <person name="Nguyen N."/>
            <person name="Okwuonu G."/>
            <person name="Ongeri F."/>
            <person name="Pham C."/>
            <person name="Simmons D."/>
            <person name="Wilczek-Boney K."/>
            <person name="Hale W."/>
            <person name="Jakkamsetti A."/>
            <person name="Pham P."/>
            <person name="Ruth R."/>
            <person name="San Lucas F."/>
            <person name="Warren J."/>
            <person name="Zhang J."/>
            <person name="Zhao Z."/>
            <person name="Zhou C."/>
            <person name="Zhu D."/>
            <person name="Lee S."/>
            <person name="Bess C."/>
            <person name="Blankenburg K."/>
            <person name="Forbes L."/>
            <person name="Fu Q."/>
            <person name="Gubbala S."/>
            <person name="Hirani K."/>
            <person name="Jayaseelan J.C."/>
            <person name="Lara F."/>
            <person name="Munidasa M."/>
            <person name="Palculict T."/>
            <person name="Patil S."/>
            <person name="Pu L.-L."/>
            <person name="Saada N."/>
            <person name="Tang L."/>
            <person name="Weissenberger G."/>
            <person name="Zhu Y."/>
            <person name="Hemphill L."/>
            <person name="Shang Y."/>
            <person name="Youmans B."/>
            <person name="Ayvaz T."/>
            <person name="Ross M."/>
            <person name="Santibanez J."/>
            <person name="Aqrawi P."/>
            <person name="Gross S."/>
            <person name="Joshi V."/>
            <person name="Fowler G."/>
            <person name="Nazareth L."/>
            <person name="Reid J."/>
            <person name="Worley K."/>
            <person name="Petrosino J."/>
            <person name="Highlander S."/>
            <person name="Gibbs R."/>
        </authorList>
    </citation>
    <scope>NUCLEOTIDE SEQUENCE [LARGE SCALE GENOMIC DNA]</scope>
    <source>
        <strain evidence="4 5">ATCC 700779</strain>
    </source>
</reference>
<keyword evidence="2" id="KW-1133">Transmembrane helix</keyword>
<dbReference type="eggNOG" id="COG1266">
    <property type="taxonomic scope" value="Bacteria"/>
</dbReference>
<dbReference type="GO" id="GO:0004175">
    <property type="term" value="F:endopeptidase activity"/>
    <property type="evidence" value="ECO:0007669"/>
    <property type="project" value="UniProtKB-ARBA"/>
</dbReference>
<dbReference type="GO" id="GO:0080120">
    <property type="term" value="P:CAAX-box protein maturation"/>
    <property type="evidence" value="ECO:0007669"/>
    <property type="project" value="UniProtKB-ARBA"/>
</dbReference>
<evidence type="ECO:0000256" key="2">
    <source>
        <dbReference type="SAM" id="Phobius"/>
    </source>
</evidence>
<protein>
    <submittedName>
        <fullName evidence="4">CAAX amino terminal protease family protein</fullName>
    </submittedName>
</protein>
<feature type="transmembrane region" description="Helical" evidence="2">
    <location>
        <begin position="83"/>
        <end position="100"/>
    </location>
</feature>
<keyword evidence="4" id="KW-0378">Hydrolase</keyword>
<feature type="transmembrane region" description="Helical" evidence="2">
    <location>
        <begin position="220"/>
        <end position="238"/>
    </location>
</feature>
<comment type="caution">
    <text evidence="4">The sequence shown here is derived from an EMBL/GenBank/DDBJ whole genome shotgun (WGS) entry which is preliminary data.</text>
</comment>
<gene>
    <name evidence="4" type="ORF">HMPREF9423_0860</name>
</gene>
<sequence length="247" mass="29026">MSRNKALSVYLLGTFSQLLLVCLVVFFCNHYGVHSVLVNIFGVMIGGISTALWGSIAAICYYEIDLKKIIKDFFNIQTSYKHYLLAFFLIILDFSFLFFWGKIVQFIWYLPFLMFFKFIVFGGLEEIGWRYVFQPLLQEKFHYFQATILTFIIWSIWHLLFFYIDGSLAILQIVPFLFGLLTNSFILSALYFKTKNLWICVMTHSMINVFSQLTTSDDHYGMYLIRIIVIVASCYLVMSSKVKYKTY</sequence>
<dbReference type="PANTHER" id="PTHR35797:SF1">
    <property type="entry name" value="PROTEASE"/>
    <property type="match status" value="1"/>
</dbReference>
<keyword evidence="5" id="KW-1185">Reference proteome</keyword>
<evidence type="ECO:0000259" key="3">
    <source>
        <dbReference type="Pfam" id="PF02517"/>
    </source>
</evidence>
<name>E8K047_9STRE</name>
<keyword evidence="4" id="KW-0645">Protease</keyword>
<dbReference type="AlphaFoldDB" id="E8K047"/>
<dbReference type="InterPro" id="IPR042150">
    <property type="entry name" value="MmRce1-like"/>
</dbReference>
<organism evidence="4 5">
    <name type="scientific">Streptococcus infantis ATCC 700779</name>
    <dbReference type="NCBI Taxonomy" id="889204"/>
    <lineage>
        <taxon>Bacteria</taxon>
        <taxon>Bacillati</taxon>
        <taxon>Bacillota</taxon>
        <taxon>Bacilli</taxon>
        <taxon>Lactobacillales</taxon>
        <taxon>Streptococcaceae</taxon>
        <taxon>Streptococcus</taxon>
    </lineage>
</organism>
<feature type="transmembrane region" description="Helical" evidence="2">
    <location>
        <begin position="7"/>
        <end position="32"/>
    </location>
</feature>
<dbReference type="Proteomes" id="UP000002815">
    <property type="component" value="Unassembled WGS sequence"/>
</dbReference>
<dbReference type="HOGENOM" id="CLU_064706_1_0_9"/>
<dbReference type="PANTHER" id="PTHR35797">
    <property type="entry name" value="PROTEASE-RELATED"/>
    <property type="match status" value="1"/>
</dbReference>
<evidence type="ECO:0000256" key="1">
    <source>
        <dbReference type="ARBA" id="ARBA00009067"/>
    </source>
</evidence>
<feature type="transmembrane region" description="Helical" evidence="2">
    <location>
        <begin position="106"/>
        <end position="124"/>
    </location>
</feature>
<dbReference type="RefSeq" id="WP_006148529.1">
    <property type="nucleotide sequence ID" value="NZ_AJTA01000044.1"/>
</dbReference>
<dbReference type="GO" id="GO:0006508">
    <property type="term" value="P:proteolysis"/>
    <property type="evidence" value="ECO:0007669"/>
    <property type="project" value="UniProtKB-KW"/>
</dbReference>
<dbReference type="EMBL" id="AEVD01000006">
    <property type="protein sequence ID" value="EFX36853.1"/>
    <property type="molecule type" value="Genomic_DNA"/>
</dbReference>
<keyword evidence="2" id="KW-0472">Membrane</keyword>
<comment type="similarity">
    <text evidence="1">Belongs to the UPF0177 family.</text>
</comment>
<dbReference type="Pfam" id="PF02517">
    <property type="entry name" value="Rce1-like"/>
    <property type="match status" value="1"/>
</dbReference>
<dbReference type="GeneID" id="29748162"/>
<keyword evidence="2" id="KW-0812">Transmembrane</keyword>
<feature type="domain" description="CAAX prenyl protease 2/Lysostaphin resistance protein A-like" evidence="3">
    <location>
        <begin position="110"/>
        <end position="210"/>
    </location>
</feature>
<feature type="transmembrane region" description="Helical" evidence="2">
    <location>
        <begin position="170"/>
        <end position="190"/>
    </location>
</feature>
<feature type="transmembrane region" description="Helical" evidence="2">
    <location>
        <begin position="197"/>
        <end position="214"/>
    </location>
</feature>
<proteinExistence type="inferred from homology"/>